<evidence type="ECO:0000256" key="1">
    <source>
        <dbReference type="SAM" id="MobiDB-lite"/>
    </source>
</evidence>
<dbReference type="EMBL" id="JBEDNZ010000012">
    <property type="protein sequence ID" value="KAL0831659.1"/>
    <property type="molecule type" value="Genomic_DNA"/>
</dbReference>
<accession>A0ABD0T170</accession>
<proteinExistence type="predicted"/>
<comment type="caution">
    <text evidence="2">The sequence shown here is derived from an EMBL/GenBank/DDBJ whole genome shotgun (WGS) entry which is preliminary data.</text>
</comment>
<protein>
    <submittedName>
        <fullName evidence="2">Uncharacterized protein</fullName>
    </submittedName>
</protein>
<dbReference type="Proteomes" id="UP001549921">
    <property type="component" value="Unassembled WGS sequence"/>
</dbReference>
<evidence type="ECO:0000313" key="2">
    <source>
        <dbReference type="EMBL" id="KAL0831659.1"/>
    </source>
</evidence>
<dbReference type="AlphaFoldDB" id="A0ABD0T170"/>
<organism evidence="2 3">
    <name type="scientific">Loxostege sticticalis</name>
    <name type="common">Beet webworm moth</name>
    <dbReference type="NCBI Taxonomy" id="481309"/>
    <lineage>
        <taxon>Eukaryota</taxon>
        <taxon>Metazoa</taxon>
        <taxon>Ecdysozoa</taxon>
        <taxon>Arthropoda</taxon>
        <taxon>Hexapoda</taxon>
        <taxon>Insecta</taxon>
        <taxon>Pterygota</taxon>
        <taxon>Neoptera</taxon>
        <taxon>Endopterygota</taxon>
        <taxon>Lepidoptera</taxon>
        <taxon>Glossata</taxon>
        <taxon>Ditrysia</taxon>
        <taxon>Pyraloidea</taxon>
        <taxon>Crambidae</taxon>
        <taxon>Pyraustinae</taxon>
        <taxon>Loxostege</taxon>
    </lineage>
</organism>
<reference evidence="2 3" key="1">
    <citation type="submission" date="2024-06" db="EMBL/GenBank/DDBJ databases">
        <title>A chromosome-level genome assembly of beet webworm, Loxostege sticticalis.</title>
        <authorList>
            <person name="Zhang Y."/>
        </authorList>
    </citation>
    <scope>NUCLEOTIDE SEQUENCE [LARGE SCALE GENOMIC DNA]</scope>
    <source>
        <strain evidence="2">AQ028</strain>
        <tissue evidence="2">Male pupae</tissue>
    </source>
</reference>
<sequence length="447" mass="50826">MNYQQENLDGCNSFHVSYGTEEYKARNRKPVLHSSDDVKKMVEENARARIISQIVGDPDCCPARDFAASFRSATRNSTPPQFTTSLKICPEMRQRTTLPTYPLLVNQSLRWNPYVEMSSAENSQTNIIPEEKPKNNCRCKSCSVRNCPSRVTSSGTLKPVRFKDNIMTFSDQFTMTPRLNDACCGVCTPIPATPRVSDVCVPPEVAVRHTETVTHFPLMYTHQSCAPIPILKRPDLDQSACAYGYCGHTTGHVPVGIRQEAVRDTDMGEDYCEPIKPKSLKNFLKFRKKLDDQPHCMPEYGRKIIYNEGICDTVANNCPMPPISVPPPINIIRESSRVAIKNQCYIDTEDGIPYAHRSESRYHHSCKKPDLRPVYHLSDADEVRHLVESPKIVRKKFTSRVMRNIRTPAICLPRKVLTSEPDIESYIDQERESPVCETSARRKKNKK</sequence>
<evidence type="ECO:0000313" key="3">
    <source>
        <dbReference type="Proteomes" id="UP001549921"/>
    </source>
</evidence>
<gene>
    <name evidence="2" type="ORF">ABMA28_002431</name>
</gene>
<feature type="region of interest" description="Disordered" evidence="1">
    <location>
        <begin position="428"/>
        <end position="447"/>
    </location>
</feature>
<name>A0ABD0T170_LOXSC</name>